<accession>A0AA41W557</accession>
<dbReference type="RefSeq" id="WP_251260391.1">
    <property type="nucleotide sequence ID" value="NZ_JAMQGP010000002.1"/>
</dbReference>
<keyword evidence="2" id="KW-1185">Reference proteome</keyword>
<dbReference type="PANTHER" id="PTHR33361">
    <property type="entry name" value="GLR0591 PROTEIN"/>
    <property type="match status" value="1"/>
</dbReference>
<dbReference type="Proteomes" id="UP001165393">
    <property type="component" value="Unassembled WGS sequence"/>
</dbReference>
<organism evidence="1 2">
    <name type="scientific">Echinimonas agarilytica</name>
    <dbReference type="NCBI Taxonomy" id="1215918"/>
    <lineage>
        <taxon>Bacteria</taxon>
        <taxon>Pseudomonadati</taxon>
        <taxon>Pseudomonadota</taxon>
        <taxon>Gammaproteobacteria</taxon>
        <taxon>Alteromonadales</taxon>
        <taxon>Echinimonadaceae</taxon>
        <taxon>Echinimonas</taxon>
    </lineage>
</organism>
<dbReference type="PANTHER" id="PTHR33361:SF16">
    <property type="entry name" value="DUF885 DOMAIN-CONTAINING PROTEIN"/>
    <property type="match status" value="1"/>
</dbReference>
<dbReference type="Pfam" id="PF05960">
    <property type="entry name" value="DUF885"/>
    <property type="match status" value="1"/>
</dbReference>
<sequence>MKHSLLAISIGLFLAGCSQEQTTESTPAQTTQSAVTSEVTAAAEQQSNSDIANALYDDMFMTFVGLSPMSQSYLGITDNQDKWDDLSEAMADKKQQLNIEYLEKVKALNTDGFDAQDVLSHRLAISTLQNDIDDYKWRFHSYPVNQMYGLHSQVPALLINQQQVSSVDDAGDYIARLNGIPALFDQLKVNLDTRAEKGIIVPKFVFPHVINDSENLLVGAPFDGSEAPSTLLADFTTKVNALDATDDQKILLITEANKALLTSVKPAYESLVDYLKELEKKADSRDGAWKFPNGADFYKNALARTTTTDLTAEQIHQLGLDNVARIHDEMKTIMTKVGFKGSLQEFFVFMRDDPQFYYDDTDEGRAAYLAKATALIDTMKGQLDSLFTVKPKADLTVKAVEAFREKSAGKAFYQRPSMDGSRPGIYYANLYKMEDMPTYQMEALAYHEGIPGHHMQLAISNELEGIPKFRKFGRYTAYSEGWGLYSEFIPKEIGFYEDPYSDFGRLAMELWRACRLVVDTGLHHYQWSREQAIDYLLHNTPNAQNDSRKAIERYIVMPSQATAYLIGKIQILEMREKARAELGEKFDIRGFHDTVLESGPLPLDVLQQQVDAWVASKK</sequence>
<comment type="caution">
    <text evidence="1">The sequence shown here is derived from an EMBL/GenBank/DDBJ whole genome shotgun (WGS) entry which is preliminary data.</text>
</comment>
<dbReference type="EMBL" id="JAMQGP010000002">
    <property type="protein sequence ID" value="MCM2679023.1"/>
    <property type="molecule type" value="Genomic_DNA"/>
</dbReference>
<dbReference type="AlphaFoldDB" id="A0AA41W557"/>
<dbReference type="PROSITE" id="PS51257">
    <property type="entry name" value="PROKAR_LIPOPROTEIN"/>
    <property type="match status" value="1"/>
</dbReference>
<protein>
    <submittedName>
        <fullName evidence="1">DUF885 domain-containing protein</fullName>
    </submittedName>
</protein>
<name>A0AA41W557_9GAMM</name>
<proteinExistence type="predicted"/>
<evidence type="ECO:0000313" key="2">
    <source>
        <dbReference type="Proteomes" id="UP001165393"/>
    </source>
</evidence>
<reference evidence="1 2" key="1">
    <citation type="journal article" date="2013" name="Antonie Van Leeuwenhoek">
        <title>Echinimonas agarilytica gen. nov., sp. nov., a new gammaproteobacterium isolated from the sea urchin Strongylocentrotus intermedius.</title>
        <authorList>
            <person name="Nedashkovskaya O.I."/>
            <person name="Stenkova A.M."/>
            <person name="Zhukova N.V."/>
            <person name="Van Trappen S."/>
            <person name="Lee J.S."/>
            <person name="Kim S.B."/>
        </authorList>
    </citation>
    <scope>NUCLEOTIDE SEQUENCE [LARGE SCALE GENOMIC DNA]</scope>
    <source>
        <strain evidence="1 2">KMM 6351</strain>
    </source>
</reference>
<gene>
    <name evidence="1" type="ORF">NAF29_04940</name>
</gene>
<dbReference type="InterPro" id="IPR010281">
    <property type="entry name" value="DUF885"/>
</dbReference>
<evidence type="ECO:0000313" key="1">
    <source>
        <dbReference type="EMBL" id="MCM2679023.1"/>
    </source>
</evidence>